<comment type="caution">
    <text evidence="2">The sequence shown here is derived from an EMBL/GenBank/DDBJ whole genome shotgun (WGS) entry which is preliminary data.</text>
</comment>
<feature type="transmembrane region" description="Helical" evidence="1">
    <location>
        <begin position="79"/>
        <end position="99"/>
    </location>
</feature>
<accession>A0A1F6XCC2</accession>
<gene>
    <name evidence="2" type="ORF">A2933_02635</name>
</gene>
<protein>
    <submittedName>
        <fullName evidence="2">Uncharacterized protein</fullName>
    </submittedName>
</protein>
<sequence length="101" mass="11525">MQLRRRFPGEKRTFSNLIGDFIYESKEYFRPSNIEERAKDPWIIRNRLQIGAFVIATVVAVFVGNLFGGMGEAGDSPTIGYYVGGVTWLGLLLLFSYLWKV</sequence>
<evidence type="ECO:0000256" key="1">
    <source>
        <dbReference type="SAM" id="Phobius"/>
    </source>
</evidence>
<keyword evidence="1" id="KW-0812">Transmembrane</keyword>
<reference evidence="2 3" key="1">
    <citation type="journal article" date="2016" name="Nat. Commun.">
        <title>Thousands of microbial genomes shed light on interconnected biogeochemical processes in an aquifer system.</title>
        <authorList>
            <person name="Anantharaman K."/>
            <person name="Brown C.T."/>
            <person name="Hug L.A."/>
            <person name="Sharon I."/>
            <person name="Castelle C.J."/>
            <person name="Probst A.J."/>
            <person name="Thomas B.C."/>
            <person name="Singh A."/>
            <person name="Wilkins M.J."/>
            <person name="Karaoz U."/>
            <person name="Brodie E.L."/>
            <person name="Williams K.H."/>
            <person name="Hubbard S.S."/>
            <person name="Banfield J.F."/>
        </authorList>
    </citation>
    <scope>NUCLEOTIDE SEQUENCE [LARGE SCALE GENOMIC DNA]</scope>
</reference>
<proteinExistence type="predicted"/>
<keyword evidence="1" id="KW-1133">Transmembrane helix</keyword>
<evidence type="ECO:0000313" key="2">
    <source>
        <dbReference type="EMBL" id="OGI91581.1"/>
    </source>
</evidence>
<name>A0A1F6XCC2_9BACT</name>
<evidence type="ECO:0000313" key="3">
    <source>
        <dbReference type="Proteomes" id="UP000179381"/>
    </source>
</evidence>
<dbReference type="AlphaFoldDB" id="A0A1F6XCC2"/>
<keyword evidence="1" id="KW-0472">Membrane</keyword>
<dbReference type="EMBL" id="MFVH01000026">
    <property type="protein sequence ID" value="OGI91581.1"/>
    <property type="molecule type" value="Genomic_DNA"/>
</dbReference>
<dbReference type="Proteomes" id="UP000179381">
    <property type="component" value="Unassembled WGS sequence"/>
</dbReference>
<organism evidence="2 3">
    <name type="scientific">Candidatus Nomurabacteria bacterium RIFCSPLOWO2_01_FULL_46_18</name>
    <dbReference type="NCBI Taxonomy" id="1801783"/>
    <lineage>
        <taxon>Bacteria</taxon>
        <taxon>Candidatus Nomuraibacteriota</taxon>
    </lineage>
</organism>
<feature type="transmembrane region" description="Helical" evidence="1">
    <location>
        <begin position="48"/>
        <end position="67"/>
    </location>
</feature>